<evidence type="ECO:0000256" key="4">
    <source>
        <dbReference type="PROSITE-ProRule" id="PRU00723"/>
    </source>
</evidence>
<evidence type="ECO:0000313" key="8">
    <source>
        <dbReference type="Proteomes" id="UP001190700"/>
    </source>
</evidence>
<keyword evidence="3 4" id="KW-0862">Zinc</keyword>
<evidence type="ECO:0000256" key="5">
    <source>
        <dbReference type="SAM" id="MobiDB-lite"/>
    </source>
</evidence>
<dbReference type="SMART" id="SM00356">
    <property type="entry name" value="ZnF_C3H1"/>
    <property type="match status" value="1"/>
</dbReference>
<reference evidence="7 8" key="1">
    <citation type="journal article" date="2015" name="Genome Biol. Evol.">
        <title>Comparative Genomics of a Bacterivorous Green Alga Reveals Evolutionary Causalities and Consequences of Phago-Mixotrophic Mode of Nutrition.</title>
        <authorList>
            <person name="Burns J.A."/>
            <person name="Paasch A."/>
            <person name="Narechania A."/>
            <person name="Kim E."/>
        </authorList>
    </citation>
    <scope>NUCLEOTIDE SEQUENCE [LARGE SCALE GENOMIC DNA]</scope>
    <source>
        <strain evidence="7 8">PLY_AMNH</strain>
    </source>
</reference>
<evidence type="ECO:0000256" key="1">
    <source>
        <dbReference type="ARBA" id="ARBA00022723"/>
    </source>
</evidence>
<evidence type="ECO:0000256" key="2">
    <source>
        <dbReference type="ARBA" id="ARBA00022771"/>
    </source>
</evidence>
<feature type="region of interest" description="Disordered" evidence="5">
    <location>
        <begin position="147"/>
        <end position="179"/>
    </location>
</feature>
<dbReference type="GO" id="GO:0008270">
    <property type="term" value="F:zinc ion binding"/>
    <property type="evidence" value="ECO:0007669"/>
    <property type="project" value="UniProtKB-KW"/>
</dbReference>
<keyword evidence="2 4" id="KW-0863">Zinc-finger</keyword>
<proteinExistence type="predicted"/>
<dbReference type="InterPro" id="IPR000571">
    <property type="entry name" value="Znf_CCCH"/>
</dbReference>
<dbReference type="Gene3D" id="4.10.1000.10">
    <property type="entry name" value="Zinc finger, CCCH-type"/>
    <property type="match status" value="1"/>
</dbReference>
<name>A0AAE0F9Y0_9CHLO</name>
<keyword evidence="8" id="KW-1185">Reference proteome</keyword>
<protein>
    <recommendedName>
        <fullName evidence="6">C3H1-type domain-containing protein</fullName>
    </recommendedName>
</protein>
<dbReference type="PROSITE" id="PS50103">
    <property type="entry name" value="ZF_C3H1"/>
    <property type="match status" value="1"/>
</dbReference>
<dbReference type="Pfam" id="PF18479">
    <property type="entry name" value="PIN_11"/>
    <property type="match status" value="1"/>
</dbReference>
<feature type="region of interest" description="Disordered" evidence="5">
    <location>
        <begin position="225"/>
        <end position="246"/>
    </location>
</feature>
<sequence length="246" mass="27151">MTAPSVKCIVLLDLDNWPAFFKRLPFVFPKQVQIGAFARYDTGALHQLNNEERSIMHRLVEKGQLNFFPSIAVKDSADAMMIMKAQEVENMGHSALAILLLSEDGIFKQAQAVLQESGRQVFLSRTHRYSEFVAILEGLCGEQITTLDEARPKKPSRKKAQREARSGGSPGHANGAQPKRGFKTTICRYHAKGGCRKGAGCDFAHGGEELRSPQCSVPEDLEKVTVPMSGMTTSGEDSDFYSADER</sequence>
<evidence type="ECO:0000256" key="3">
    <source>
        <dbReference type="ARBA" id="ARBA00022833"/>
    </source>
</evidence>
<feature type="domain" description="C3H1-type" evidence="6">
    <location>
        <begin position="181"/>
        <end position="208"/>
    </location>
</feature>
<dbReference type="Proteomes" id="UP001190700">
    <property type="component" value="Unassembled WGS sequence"/>
</dbReference>
<dbReference type="InterPro" id="IPR036855">
    <property type="entry name" value="Znf_CCCH_sf"/>
</dbReference>
<accession>A0AAE0F9Y0</accession>
<evidence type="ECO:0000313" key="7">
    <source>
        <dbReference type="EMBL" id="KAK3255715.1"/>
    </source>
</evidence>
<keyword evidence="1 4" id="KW-0479">Metal-binding</keyword>
<dbReference type="EMBL" id="LGRX02022353">
    <property type="protein sequence ID" value="KAK3255715.1"/>
    <property type="molecule type" value="Genomic_DNA"/>
</dbReference>
<gene>
    <name evidence="7" type="ORF">CYMTET_35115</name>
</gene>
<dbReference type="SUPFAM" id="SSF90229">
    <property type="entry name" value="CCCH zinc finger"/>
    <property type="match status" value="1"/>
</dbReference>
<organism evidence="7 8">
    <name type="scientific">Cymbomonas tetramitiformis</name>
    <dbReference type="NCBI Taxonomy" id="36881"/>
    <lineage>
        <taxon>Eukaryota</taxon>
        <taxon>Viridiplantae</taxon>
        <taxon>Chlorophyta</taxon>
        <taxon>Pyramimonadophyceae</taxon>
        <taxon>Pyramimonadales</taxon>
        <taxon>Pyramimonadaceae</taxon>
        <taxon>Cymbomonas</taxon>
    </lineage>
</organism>
<dbReference type="InterPro" id="IPR041192">
    <property type="entry name" value="PIN_11"/>
</dbReference>
<evidence type="ECO:0000259" key="6">
    <source>
        <dbReference type="PROSITE" id="PS50103"/>
    </source>
</evidence>
<comment type="caution">
    <text evidence="7">The sequence shown here is derived from an EMBL/GenBank/DDBJ whole genome shotgun (WGS) entry which is preliminary data.</text>
</comment>
<feature type="zinc finger region" description="C3H1-type" evidence="4">
    <location>
        <begin position="181"/>
        <end position="208"/>
    </location>
</feature>
<dbReference type="AlphaFoldDB" id="A0AAE0F9Y0"/>